<dbReference type="RefSeq" id="WP_211553239.1">
    <property type="nucleotide sequence ID" value="NZ_CP073695.1"/>
</dbReference>
<sequence length="50" mass="5724">MDAAARSERYHVVCRECQLERLCDTPDEADGIGREHIDETGHRVAVERVE</sequence>
<proteinExistence type="predicted"/>
<dbReference type="EMBL" id="CP073695">
    <property type="protein sequence ID" value="QUO46968.1"/>
    <property type="molecule type" value="Genomic_DNA"/>
</dbReference>
<evidence type="ECO:0000313" key="2">
    <source>
        <dbReference type="Proteomes" id="UP000679341"/>
    </source>
</evidence>
<protein>
    <submittedName>
        <fullName evidence="1">Uncharacterized protein</fullName>
    </submittedName>
</protein>
<dbReference type="Proteomes" id="UP000679341">
    <property type="component" value="Chromosome"/>
</dbReference>
<accession>A0A8T8LJB3</accession>
<gene>
    <name evidence="1" type="ORF">J7656_10165</name>
</gene>
<dbReference type="AlphaFoldDB" id="A0A8T8LJB3"/>
<name>A0A8T8LJB3_9EURY</name>
<reference evidence="1 2" key="1">
    <citation type="submission" date="2021-03" db="EMBL/GenBank/DDBJ databases">
        <title>Halorubrum sodomense MBLA0099, Whole genome shotgun sequencing.</title>
        <authorList>
            <person name="Seo M.-J."/>
            <person name="Cho E.-S."/>
            <person name="Hwang C.Y."/>
        </authorList>
    </citation>
    <scope>NUCLEOTIDE SEQUENCE [LARGE SCALE GENOMIC DNA]</scope>
    <source>
        <strain evidence="1 2">MBLA0099</strain>
    </source>
</reference>
<dbReference type="OrthoDB" id="284643at2157"/>
<evidence type="ECO:0000313" key="1">
    <source>
        <dbReference type="EMBL" id="QUO46968.1"/>
    </source>
</evidence>
<dbReference type="KEGG" id="hss:J7656_10165"/>
<keyword evidence="2" id="KW-1185">Reference proteome</keyword>
<organism evidence="1 2">
    <name type="scientific">Halorubrum ruber</name>
    <dbReference type="NCBI Taxonomy" id="2982524"/>
    <lineage>
        <taxon>Archaea</taxon>
        <taxon>Methanobacteriati</taxon>
        <taxon>Methanobacteriota</taxon>
        <taxon>Stenosarchaea group</taxon>
        <taxon>Halobacteria</taxon>
        <taxon>Halobacteriales</taxon>
        <taxon>Haloferacaceae</taxon>
        <taxon>Halorubrum</taxon>
    </lineage>
</organism>
<dbReference type="GeneID" id="64827907"/>